<dbReference type="EMBL" id="JACCCY010000004">
    <property type="protein sequence ID" value="NYI50777.1"/>
    <property type="molecule type" value="Genomic_DNA"/>
</dbReference>
<accession>A0A8E1ZYD1</accession>
<dbReference type="NCBIfam" id="TIGR02985">
    <property type="entry name" value="Sig70_bacteroi1"/>
    <property type="match status" value="1"/>
</dbReference>
<dbReference type="GO" id="GO:0006352">
    <property type="term" value="P:DNA-templated transcription initiation"/>
    <property type="evidence" value="ECO:0007669"/>
    <property type="project" value="InterPro"/>
</dbReference>
<dbReference type="PANTHER" id="PTHR43133">
    <property type="entry name" value="RNA POLYMERASE ECF-TYPE SIGMA FACTO"/>
    <property type="match status" value="1"/>
</dbReference>
<comment type="similarity">
    <text evidence="1">Belongs to the sigma-70 factor family. ECF subfamily.</text>
</comment>
<sequence>MKKQEQIIVDLLKQGDEKAYKYLYDEHYVLLCKMANEFVRDVFMAENIVGDTLFHVWEIRETLEINISIRSYLVRAVRNRCINYLNIKREQWEEGFTTIEENGDSIMHPNLFSDAYPLASLLEKELEEEIRQAINRLPDECRAVFIKSRFEEKTYECIARELGISVNTVKYHMKMALSRLNADLSKYLLLLLIAFRQIN</sequence>
<dbReference type="InterPro" id="IPR007627">
    <property type="entry name" value="RNA_pol_sigma70_r2"/>
</dbReference>
<protein>
    <submittedName>
        <fullName evidence="7">RNA polymerase sigma-70 factor (ECF subfamily)</fullName>
    </submittedName>
</protein>
<dbReference type="Gene3D" id="1.10.1740.10">
    <property type="match status" value="1"/>
</dbReference>
<evidence type="ECO:0000256" key="1">
    <source>
        <dbReference type="ARBA" id="ARBA00010641"/>
    </source>
</evidence>
<dbReference type="Proteomes" id="UP000574332">
    <property type="component" value="Unassembled WGS sequence"/>
</dbReference>
<dbReference type="Pfam" id="PF08281">
    <property type="entry name" value="Sigma70_r4_2"/>
    <property type="match status" value="1"/>
</dbReference>
<dbReference type="SUPFAM" id="SSF88659">
    <property type="entry name" value="Sigma3 and sigma4 domains of RNA polymerase sigma factors"/>
    <property type="match status" value="1"/>
</dbReference>
<dbReference type="RefSeq" id="WP_179400206.1">
    <property type="nucleotide sequence ID" value="NZ_JACCCY010000004.1"/>
</dbReference>
<evidence type="ECO:0000256" key="4">
    <source>
        <dbReference type="ARBA" id="ARBA00023163"/>
    </source>
</evidence>
<reference evidence="7 8" key="1">
    <citation type="submission" date="2020-07" db="EMBL/GenBank/DDBJ databases">
        <title>Genomic Encyclopedia of Type Strains, Phase IV (KMG-IV): sequencing the most valuable type-strain genomes for metagenomic binning, comparative biology and taxonomic classification.</title>
        <authorList>
            <person name="Goeker M."/>
        </authorList>
    </citation>
    <scope>NUCLEOTIDE SEQUENCE [LARGE SCALE GENOMIC DNA]</scope>
    <source>
        <strain evidence="7 8">DSM 23697</strain>
    </source>
</reference>
<dbReference type="InterPro" id="IPR014327">
    <property type="entry name" value="RNA_pol_sigma70_bacteroid"/>
</dbReference>
<dbReference type="InterPro" id="IPR039425">
    <property type="entry name" value="RNA_pol_sigma-70-like"/>
</dbReference>
<dbReference type="InterPro" id="IPR013325">
    <property type="entry name" value="RNA_pol_sigma_r2"/>
</dbReference>
<gene>
    <name evidence="7" type="ORF">F5613_002939</name>
</gene>
<evidence type="ECO:0000259" key="5">
    <source>
        <dbReference type="Pfam" id="PF04542"/>
    </source>
</evidence>
<dbReference type="SUPFAM" id="SSF88946">
    <property type="entry name" value="Sigma2 domain of RNA polymerase sigma factors"/>
    <property type="match status" value="1"/>
</dbReference>
<evidence type="ECO:0000256" key="3">
    <source>
        <dbReference type="ARBA" id="ARBA00023082"/>
    </source>
</evidence>
<dbReference type="Pfam" id="PF04542">
    <property type="entry name" value="Sigma70_r2"/>
    <property type="match status" value="1"/>
</dbReference>
<keyword evidence="3" id="KW-0731">Sigma factor</keyword>
<dbReference type="InterPro" id="IPR014284">
    <property type="entry name" value="RNA_pol_sigma-70_dom"/>
</dbReference>
<keyword evidence="2" id="KW-0805">Transcription regulation</keyword>
<evidence type="ECO:0000313" key="8">
    <source>
        <dbReference type="Proteomes" id="UP000574332"/>
    </source>
</evidence>
<evidence type="ECO:0000256" key="2">
    <source>
        <dbReference type="ARBA" id="ARBA00023015"/>
    </source>
</evidence>
<dbReference type="InterPro" id="IPR013249">
    <property type="entry name" value="RNA_pol_sigma70_r4_t2"/>
</dbReference>
<organism evidence="7 8">
    <name type="scientific">Macellibacteroides fermentans</name>
    <dbReference type="NCBI Taxonomy" id="879969"/>
    <lineage>
        <taxon>Bacteria</taxon>
        <taxon>Pseudomonadati</taxon>
        <taxon>Bacteroidota</taxon>
        <taxon>Bacteroidia</taxon>
        <taxon>Bacteroidales</taxon>
        <taxon>Porphyromonadaceae</taxon>
        <taxon>Macellibacteroides</taxon>
    </lineage>
</organism>
<comment type="caution">
    <text evidence="7">The sequence shown here is derived from an EMBL/GenBank/DDBJ whole genome shotgun (WGS) entry which is preliminary data.</text>
</comment>
<dbReference type="PANTHER" id="PTHR43133:SF46">
    <property type="entry name" value="RNA POLYMERASE SIGMA-70 FACTOR ECF SUBFAMILY"/>
    <property type="match status" value="1"/>
</dbReference>
<feature type="domain" description="RNA polymerase sigma-70 region 2" evidence="5">
    <location>
        <begin position="23"/>
        <end position="86"/>
    </location>
</feature>
<dbReference type="CDD" id="cd06171">
    <property type="entry name" value="Sigma70_r4"/>
    <property type="match status" value="1"/>
</dbReference>
<dbReference type="AlphaFoldDB" id="A0A8E1ZYD1"/>
<evidence type="ECO:0000259" key="6">
    <source>
        <dbReference type="Pfam" id="PF08281"/>
    </source>
</evidence>
<dbReference type="Gene3D" id="1.10.10.10">
    <property type="entry name" value="Winged helix-like DNA-binding domain superfamily/Winged helix DNA-binding domain"/>
    <property type="match status" value="1"/>
</dbReference>
<keyword evidence="8" id="KW-1185">Reference proteome</keyword>
<name>A0A8E1ZYD1_9PORP</name>
<dbReference type="InterPro" id="IPR013324">
    <property type="entry name" value="RNA_pol_sigma_r3/r4-like"/>
</dbReference>
<dbReference type="InterPro" id="IPR036388">
    <property type="entry name" value="WH-like_DNA-bd_sf"/>
</dbReference>
<feature type="domain" description="RNA polymerase sigma factor 70 region 4 type 2" evidence="6">
    <location>
        <begin position="128"/>
        <end position="180"/>
    </location>
</feature>
<evidence type="ECO:0000313" key="7">
    <source>
        <dbReference type="EMBL" id="NYI50777.1"/>
    </source>
</evidence>
<dbReference type="NCBIfam" id="TIGR02937">
    <property type="entry name" value="sigma70-ECF"/>
    <property type="match status" value="1"/>
</dbReference>
<keyword evidence="4" id="KW-0804">Transcription</keyword>
<proteinExistence type="inferred from homology"/>
<dbReference type="GO" id="GO:0003677">
    <property type="term" value="F:DNA binding"/>
    <property type="evidence" value="ECO:0007669"/>
    <property type="project" value="InterPro"/>
</dbReference>
<dbReference type="GO" id="GO:0016987">
    <property type="term" value="F:sigma factor activity"/>
    <property type="evidence" value="ECO:0007669"/>
    <property type="project" value="UniProtKB-KW"/>
</dbReference>